<dbReference type="PANTHER" id="PTHR43209">
    <property type="entry name" value="TRNA SULFURTRANSFERASE"/>
    <property type="match status" value="1"/>
</dbReference>
<dbReference type="OMA" id="FIATCPP"/>
<reference evidence="4" key="1">
    <citation type="journal article" date="2015" name="MBio">
        <title>Genome-Resolved Metagenomic Analysis Reveals Roles for Candidate Phyla and Other Microbial Community Members in Biogeochemical Transformations in Oil Reservoirs.</title>
        <authorList>
            <person name="Hu P."/>
            <person name="Tom L."/>
            <person name="Singh A."/>
            <person name="Thomas B.C."/>
            <person name="Baker B.J."/>
            <person name="Piceno Y.M."/>
            <person name="Andersen G.L."/>
            <person name="Banfield J.F."/>
        </authorList>
    </citation>
    <scope>NUCLEOTIDE SEQUENCE [LARGE SCALE GENOMIC DNA]</scope>
</reference>
<dbReference type="InterPro" id="IPR040183">
    <property type="entry name" value="THUMPD1-like"/>
</dbReference>
<organism evidence="3 4">
    <name type="scientific">Thermococcus sibiricus</name>
    <dbReference type="NCBI Taxonomy" id="172049"/>
    <lineage>
        <taxon>Archaea</taxon>
        <taxon>Methanobacteriati</taxon>
        <taxon>Methanobacteriota</taxon>
        <taxon>Thermococci</taxon>
        <taxon>Thermococcales</taxon>
        <taxon>Thermococcaceae</taxon>
        <taxon>Thermococcus</taxon>
    </lineage>
</organism>
<dbReference type="PATRIC" id="fig|172049.5.peg.1285"/>
<keyword evidence="1" id="KW-0694">RNA-binding</keyword>
<dbReference type="PROSITE" id="PS51165">
    <property type="entry name" value="THUMP"/>
    <property type="match status" value="1"/>
</dbReference>
<dbReference type="SUPFAM" id="SSF143437">
    <property type="entry name" value="THUMP domain-like"/>
    <property type="match status" value="1"/>
</dbReference>
<dbReference type="GO" id="GO:0052837">
    <property type="term" value="P:thiazole biosynthetic process"/>
    <property type="evidence" value="ECO:0007669"/>
    <property type="project" value="TreeGrafter"/>
</dbReference>
<name>A0A101EMN1_9EURY</name>
<dbReference type="InterPro" id="IPR050102">
    <property type="entry name" value="tRNA_sulfurtransferase_ThiI"/>
</dbReference>
<dbReference type="PANTHER" id="PTHR43209:SF1">
    <property type="entry name" value="TRNA SULFURTRANSFERASE"/>
    <property type="match status" value="1"/>
</dbReference>
<dbReference type="GO" id="GO:0002937">
    <property type="term" value="P:tRNA 4-thiouridine biosynthesis"/>
    <property type="evidence" value="ECO:0007669"/>
    <property type="project" value="TreeGrafter"/>
</dbReference>
<protein>
    <submittedName>
        <fullName evidence="3">RNA-binding protein, containing THUMP domain</fullName>
    </submittedName>
</protein>
<dbReference type="Pfam" id="PF02926">
    <property type="entry name" value="THUMP"/>
    <property type="match status" value="1"/>
</dbReference>
<comment type="caution">
    <text evidence="3">The sequence shown here is derived from an EMBL/GenBank/DDBJ whole genome shotgun (WGS) entry which is preliminary data.</text>
</comment>
<accession>A0A101EMN1</accession>
<sequence length="171" mass="19618">MSIEVKKMTTLLVTVPGGREGDATLELEWALGDARVRRAKWRGVLIVKTRLEKDDALERIKEFDTTAIFKVLPLEKLVMSKKEVIMEEGFAMAKERIKETESFAVRCKRRGNWISSGKEIEIELGAKIKETINANVDLTNPDWYVWIEVLGKQTGISVIRPEEIIKKRVEF</sequence>
<dbReference type="SMART" id="SM00981">
    <property type="entry name" value="THUMP"/>
    <property type="match status" value="1"/>
</dbReference>
<dbReference type="InterPro" id="IPR004114">
    <property type="entry name" value="THUMP_dom"/>
</dbReference>
<proteinExistence type="predicted"/>
<dbReference type="Proteomes" id="UP000053911">
    <property type="component" value="Unassembled WGS sequence"/>
</dbReference>
<dbReference type="CDD" id="cd11717">
    <property type="entry name" value="THUMP_THUMPD1_like"/>
    <property type="match status" value="1"/>
</dbReference>
<dbReference type="EMBL" id="LGFD01000007">
    <property type="protein sequence ID" value="KUK18179.1"/>
    <property type="molecule type" value="Genomic_DNA"/>
</dbReference>
<evidence type="ECO:0000259" key="2">
    <source>
        <dbReference type="PROSITE" id="PS51165"/>
    </source>
</evidence>
<evidence type="ECO:0000313" key="4">
    <source>
        <dbReference type="Proteomes" id="UP000053911"/>
    </source>
</evidence>
<dbReference type="Gene3D" id="3.30.2130.30">
    <property type="match status" value="1"/>
</dbReference>
<gene>
    <name evidence="3" type="ORF">XD54_0567</name>
</gene>
<evidence type="ECO:0000256" key="1">
    <source>
        <dbReference type="PROSITE-ProRule" id="PRU00529"/>
    </source>
</evidence>
<dbReference type="AlphaFoldDB" id="A0A101EMN1"/>
<dbReference type="GO" id="GO:0003723">
    <property type="term" value="F:RNA binding"/>
    <property type="evidence" value="ECO:0007669"/>
    <property type="project" value="UniProtKB-UniRule"/>
</dbReference>
<evidence type="ECO:0000313" key="3">
    <source>
        <dbReference type="EMBL" id="KUK18179.1"/>
    </source>
</evidence>
<dbReference type="GO" id="GO:0005829">
    <property type="term" value="C:cytosol"/>
    <property type="evidence" value="ECO:0007669"/>
    <property type="project" value="TreeGrafter"/>
</dbReference>
<feature type="domain" description="THUMP" evidence="2">
    <location>
        <begin position="56"/>
        <end position="160"/>
    </location>
</feature>